<reference evidence="2" key="1">
    <citation type="submission" date="2022-11" db="UniProtKB">
        <authorList>
            <consortium name="WormBaseParasite"/>
        </authorList>
    </citation>
    <scope>IDENTIFICATION</scope>
</reference>
<accession>A0AC34QDK9</accession>
<organism evidence="1 2">
    <name type="scientific">Panagrolaimus sp. JU765</name>
    <dbReference type="NCBI Taxonomy" id="591449"/>
    <lineage>
        <taxon>Eukaryota</taxon>
        <taxon>Metazoa</taxon>
        <taxon>Ecdysozoa</taxon>
        <taxon>Nematoda</taxon>
        <taxon>Chromadorea</taxon>
        <taxon>Rhabditida</taxon>
        <taxon>Tylenchina</taxon>
        <taxon>Panagrolaimomorpha</taxon>
        <taxon>Panagrolaimoidea</taxon>
        <taxon>Panagrolaimidae</taxon>
        <taxon>Panagrolaimus</taxon>
    </lineage>
</organism>
<dbReference type="WBParaSite" id="JU765_v2.g15241.t1">
    <property type="protein sequence ID" value="JU765_v2.g15241.t1"/>
    <property type="gene ID" value="JU765_v2.g15241"/>
</dbReference>
<name>A0AC34QDK9_9BILA</name>
<evidence type="ECO:0000313" key="1">
    <source>
        <dbReference type="Proteomes" id="UP000887576"/>
    </source>
</evidence>
<proteinExistence type="predicted"/>
<sequence>MERKNDQEMIKRLLIRQQSLDHSQTKEAEKVLEKYYRRRYRNSVFGGNLSHDYDSSFTPELPRAHPSTQFSRSSPTIQSPKRPQSLFFSESQDNSKTLLTPRAVSEYLVPPIKEEIKQRPEESRPSHLWRVFKFIYKKFGLNIIFLCSFIVLYSIFGGAVFYYFEAPEEARRHNLLVSNIYIRHKSFANCYCLNQCYGWLKEYKLSSNATINSRLNKKTQENCLQLIQSLLRTYDIAAGYQPIEKKIWAWNDYWNAVFYAWTLLTTIGYGNMVCQTVSGRAATIIFSIFGIPMMCATLKSLGEKSFYTFQHVWLKVKAKLEKRAKHLQKKYFFQKVKSMDYMTENDNEILKMEELEMIDKDSSNEEVDFCATFPLHYAFFIVFIYISLCSLLFSVWEDWDYFTAFYFFFISLSTIGLGDEIPQQPHYACLFFIFFVVGLALVFMFISIMQARFENKYMAALLIFEEELQKGIIEMEDPETDLTPYSETADTTPTTNQKFPANNPFTVVGAGNNNPAAVKWRRPMINVQLSATTMKPEGFNEASNNSPDQHTPNSVDSDSILTSPFYRTPSMSTLSGRSSTIFAASPVLSVLLSRRASAKRFKEHSLMRLDSINIPTEKHDEHESVSQWNKNQWHQTHNHPPTPSPSFPPYQSPLTRTSVHNAPLSVITEASDEELKEQLQRKIDSKPPPLQNTKSTSIEEPSLSTSSQEADQMQ</sequence>
<dbReference type="Proteomes" id="UP000887576">
    <property type="component" value="Unplaced"/>
</dbReference>
<protein>
    <submittedName>
        <fullName evidence="2">Potassium channel domain-containing protein</fullName>
    </submittedName>
</protein>
<evidence type="ECO:0000313" key="2">
    <source>
        <dbReference type="WBParaSite" id="JU765_v2.g15241.t1"/>
    </source>
</evidence>